<proteinExistence type="predicted"/>
<dbReference type="GO" id="GO:0016740">
    <property type="term" value="F:transferase activity"/>
    <property type="evidence" value="ECO:0007669"/>
    <property type="project" value="UniProtKB-KW"/>
</dbReference>
<dbReference type="AlphaFoldDB" id="A0A3D8I806"/>
<dbReference type="Proteomes" id="UP000256379">
    <property type="component" value="Unassembled WGS sequence"/>
</dbReference>
<reference evidence="1 2" key="1">
    <citation type="submission" date="2018-04" db="EMBL/GenBank/DDBJ databases">
        <title>Novel Campyloabacter and Helicobacter Species and Strains.</title>
        <authorList>
            <person name="Mannion A.J."/>
            <person name="Shen Z."/>
            <person name="Fox J.G."/>
        </authorList>
    </citation>
    <scope>NUCLEOTIDE SEQUENCE [LARGE SCALE GENOMIC DNA]</scope>
    <source>
        <strain evidence="1 2">MIT 17-337</strain>
    </source>
</reference>
<evidence type="ECO:0000313" key="2">
    <source>
        <dbReference type="Proteomes" id="UP000256379"/>
    </source>
</evidence>
<accession>A0A3D8I806</accession>
<sequence>MIKTNHDCGGVVIVENKEQFLHNQQVFNEAKNKLTKHLETNYYHISREYHYKDIEPRIFVEEMLGENLQDYRFHSFTHIHSQRDSLYTQDSINKNPTNLDHKDKIDSQKIESYRESMQDSKANLPHTQIGFIQIANHTHTKNTLYDEKWEILPIAYLNMRGEPTNKPTKLPLMLQIAKALAAPLSYVRVDLYSIQNRVYVGELTFTPNGGTARFTPQEWDKNFGDMWAHQSSIESIREQKRDTKSYKGMQ</sequence>
<keyword evidence="2" id="KW-1185">Reference proteome</keyword>
<comment type="caution">
    <text evidence="1">The sequence shown here is derived from an EMBL/GenBank/DDBJ whole genome shotgun (WGS) entry which is preliminary data.</text>
</comment>
<keyword evidence="1" id="KW-0808">Transferase</keyword>
<name>A0A3D8I806_9HELI</name>
<dbReference type="EMBL" id="NXLQ01000062">
    <property type="protein sequence ID" value="RDU61303.1"/>
    <property type="molecule type" value="Genomic_DNA"/>
</dbReference>
<gene>
    <name evidence="1" type="ORF">CQA53_10340</name>
</gene>
<evidence type="ECO:0000313" key="1">
    <source>
        <dbReference type="EMBL" id="RDU61303.1"/>
    </source>
</evidence>
<organism evidence="1 2">
    <name type="scientific">Helicobacter didelphidarum</name>
    <dbReference type="NCBI Taxonomy" id="2040648"/>
    <lineage>
        <taxon>Bacteria</taxon>
        <taxon>Pseudomonadati</taxon>
        <taxon>Campylobacterota</taxon>
        <taxon>Epsilonproteobacteria</taxon>
        <taxon>Campylobacterales</taxon>
        <taxon>Helicobacteraceae</taxon>
        <taxon>Helicobacter</taxon>
    </lineage>
</organism>
<dbReference type="Pfam" id="PF14305">
    <property type="entry name" value="ATPgrasp_TupA"/>
    <property type="match status" value="2"/>
</dbReference>
<dbReference type="InterPro" id="IPR029465">
    <property type="entry name" value="ATPgrasp_TupA"/>
</dbReference>
<protein>
    <submittedName>
        <fullName evidence="1">Glycosyltransferase</fullName>
    </submittedName>
</protein>